<dbReference type="RefSeq" id="WP_191619169.1">
    <property type="nucleotide sequence ID" value="NZ_JACYFG010000051.1"/>
</dbReference>
<feature type="transmembrane region" description="Helical" evidence="1">
    <location>
        <begin position="52"/>
        <end position="71"/>
    </location>
</feature>
<keyword evidence="1" id="KW-1133">Transmembrane helix</keyword>
<keyword evidence="3" id="KW-1185">Reference proteome</keyword>
<dbReference type="EMBL" id="JACYFG010000051">
    <property type="protein sequence ID" value="MBD5782102.1"/>
    <property type="molecule type" value="Genomic_DNA"/>
</dbReference>
<name>A0A927FBL6_9BACT</name>
<feature type="transmembrane region" description="Helical" evidence="1">
    <location>
        <begin position="20"/>
        <end position="40"/>
    </location>
</feature>
<dbReference type="Proteomes" id="UP000622317">
    <property type="component" value="Unassembled WGS sequence"/>
</dbReference>
<evidence type="ECO:0000256" key="1">
    <source>
        <dbReference type="SAM" id="Phobius"/>
    </source>
</evidence>
<proteinExistence type="predicted"/>
<sequence length="72" mass="7634">MYGTIGYISNRGFIPDIPASSTAGVAYSGAAILFLLTHLLRNHSLKAGWARLSFGKLILRLAAATLLISTLS</sequence>
<evidence type="ECO:0000313" key="3">
    <source>
        <dbReference type="Proteomes" id="UP000622317"/>
    </source>
</evidence>
<gene>
    <name evidence="2" type="ORF">IEN85_21570</name>
</gene>
<organism evidence="2 3">
    <name type="scientific">Pelagicoccus enzymogenes</name>
    <dbReference type="NCBI Taxonomy" id="2773457"/>
    <lineage>
        <taxon>Bacteria</taxon>
        <taxon>Pseudomonadati</taxon>
        <taxon>Verrucomicrobiota</taxon>
        <taxon>Opitutia</taxon>
        <taxon>Puniceicoccales</taxon>
        <taxon>Pelagicoccaceae</taxon>
        <taxon>Pelagicoccus</taxon>
    </lineage>
</organism>
<evidence type="ECO:0000313" key="2">
    <source>
        <dbReference type="EMBL" id="MBD5782102.1"/>
    </source>
</evidence>
<accession>A0A927FBL6</accession>
<dbReference type="AlphaFoldDB" id="A0A927FBL6"/>
<protein>
    <submittedName>
        <fullName evidence="2">Uncharacterized protein</fullName>
    </submittedName>
</protein>
<comment type="caution">
    <text evidence="2">The sequence shown here is derived from an EMBL/GenBank/DDBJ whole genome shotgun (WGS) entry which is preliminary data.</text>
</comment>
<keyword evidence="1" id="KW-0812">Transmembrane</keyword>
<keyword evidence="1" id="KW-0472">Membrane</keyword>
<reference evidence="2" key="1">
    <citation type="submission" date="2020-09" db="EMBL/GenBank/DDBJ databases">
        <title>Pelagicoccus enzymogenes sp. nov. with an EPS production, isolated from marine sediment.</title>
        <authorList>
            <person name="Feng X."/>
        </authorList>
    </citation>
    <scope>NUCLEOTIDE SEQUENCE</scope>
    <source>
        <strain evidence="2">NFK12</strain>
    </source>
</reference>